<evidence type="ECO:0000313" key="3">
    <source>
        <dbReference type="EMBL" id="KAF4662295.1"/>
    </source>
</evidence>
<dbReference type="Gene3D" id="1.20.120.20">
    <property type="entry name" value="Apolipoprotein"/>
    <property type="match status" value="1"/>
</dbReference>
<dbReference type="EMBL" id="JAAPAO010000350">
    <property type="protein sequence ID" value="KAF4662295.1"/>
    <property type="molecule type" value="Genomic_DNA"/>
</dbReference>
<proteinExistence type="predicted"/>
<comment type="caution">
    <text evidence="3">The sequence shown here is derived from an EMBL/GenBank/DDBJ whole genome shotgun (WGS) entry which is preliminary data.</text>
</comment>
<feature type="compositionally biased region" description="Polar residues" evidence="2">
    <location>
        <begin position="542"/>
        <end position="559"/>
    </location>
</feature>
<gene>
    <name evidence="3" type="ORF">FOL47_006317</name>
</gene>
<sequence length="729" mass="82182">MCNRRTLLYALRPCITMPHASVAPAGAYISHGIGPRLASPELEKFLSAAMSGMTVKVQCLCEEQERQLKCFKAMLERHKDSQALMADEFQRAKDDCLEEVRKLSNIAVNENRDRAFEATKHFMEAAAVQCREYFEGEYEKQMNEELLSKLTKAAIKGLADDFEEVKTRLRAEVISMVGEHVKEAYENQWKEEMFNRLEADVTLKMVQDEVEKAMKGHVREAAEKVQERFDDTIASLKESMCEREEARSMVEEVRLEFTQVSARRSDEVSRALGDVHDRLQGHVQQLRGELAGSQAKVLGVLAESGDELARRIDKATAASHVQINRVRDEMEEKALSEINRLEERVDEVDSRMGGCWKRMEILEGQLAETDNSINAALSKVAEELDSGLIAQSEAVNRTDDRITALEEGQTRLNGSVAERMENIEQGLMKEIEEKADREQVEGMLRRVKVEMKEINDAFDEKSSRQNDASEISQELERKLQEATMNLRGAIEELANNTEEKIDNLHSGAKRLRQLLDDSAEDRERLGKRCDSIAARLDGLENLSPSGGNPQQAQQSSQDAITEVAGEVRGIQERVSNLERLGDEVESVRKDLNEVARPLLATGGGDTEAAQKKSTLVQKMIETCLEWQAETQRARELLIEGKENNEQIIHAVAECHDRIDELMDDIGLTVDEITRWVVNRRPFEETEIERTFLRLHDPPGRSPRLVDAARDLCAELSRLAAVAAAPLGTS</sequence>
<protein>
    <submittedName>
        <fullName evidence="3">Uncharacterized protein</fullName>
    </submittedName>
</protein>
<evidence type="ECO:0000256" key="2">
    <source>
        <dbReference type="SAM" id="MobiDB-lite"/>
    </source>
</evidence>
<organism evidence="3 4">
    <name type="scientific">Perkinsus chesapeaki</name>
    <name type="common">Clam parasite</name>
    <name type="synonym">Perkinsus andrewsi</name>
    <dbReference type="NCBI Taxonomy" id="330153"/>
    <lineage>
        <taxon>Eukaryota</taxon>
        <taxon>Sar</taxon>
        <taxon>Alveolata</taxon>
        <taxon>Perkinsozoa</taxon>
        <taxon>Perkinsea</taxon>
        <taxon>Perkinsida</taxon>
        <taxon>Perkinsidae</taxon>
        <taxon>Perkinsus</taxon>
    </lineage>
</organism>
<keyword evidence="4" id="KW-1185">Reference proteome</keyword>
<dbReference type="OrthoDB" id="440334at2759"/>
<name>A0A7J6LSL6_PERCH</name>
<accession>A0A7J6LSL6</accession>
<feature type="region of interest" description="Disordered" evidence="2">
    <location>
        <begin position="539"/>
        <end position="559"/>
    </location>
</feature>
<evidence type="ECO:0000313" key="4">
    <source>
        <dbReference type="Proteomes" id="UP000591131"/>
    </source>
</evidence>
<dbReference type="Proteomes" id="UP000591131">
    <property type="component" value="Unassembled WGS sequence"/>
</dbReference>
<reference evidence="3 4" key="1">
    <citation type="submission" date="2020-04" db="EMBL/GenBank/DDBJ databases">
        <title>Perkinsus chesapeaki whole genome sequence.</title>
        <authorList>
            <person name="Bogema D.R."/>
        </authorList>
    </citation>
    <scope>NUCLEOTIDE SEQUENCE [LARGE SCALE GENOMIC DNA]</scope>
    <source>
        <strain evidence="3">ATCC PRA-425</strain>
    </source>
</reference>
<dbReference type="Gene3D" id="1.20.120.810">
    <property type="entry name" value="Vinculin, Vh2 four-helix bundle"/>
    <property type="match status" value="1"/>
</dbReference>
<dbReference type="AlphaFoldDB" id="A0A7J6LSL6"/>
<feature type="coiled-coil region" evidence="1">
    <location>
        <begin position="417"/>
        <end position="528"/>
    </location>
</feature>
<keyword evidence="1" id="KW-0175">Coiled coil</keyword>
<evidence type="ECO:0000256" key="1">
    <source>
        <dbReference type="SAM" id="Coils"/>
    </source>
</evidence>